<feature type="transmembrane region" description="Helical" evidence="7">
    <location>
        <begin position="114"/>
        <end position="136"/>
    </location>
</feature>
<keyword evidence="5 7" id="KW-1133">Transmembrane helix</keyword>
<dbReference type="PANTHER" id="PTHR42775">
    <property type="entry name" value="PERMEASE RV2963-RELATED"/>
    <property type="match status" value="1"/>
</dbReference>
<gene>
    <name evidence="8" type="ORF">Metlim_2301</name>
</gene>
<feature type="transmembrane region" description="Helical" evidence="7">
    <location>
        <begin position="213"/>
        <end position="230"/>
    </location>
</feature>
<evidence type="ECO:0000256" key="3">
    <source>
        <dbReference type="ARBA" id="ARBA00022475"/>
    </source>
</evidence>
<reference evidence="8 9" key="1">
    <citation type="submission" date="2011-10" db="EMBL/GenBank/DDBJ databases">
        <title>The Improved High-Quality Draft genome of Methanoplanus limicola DSM 2279.</title>
        <authorList>
            <consortium name="US DOE Joint Genome Institute (JGI-PGF)"/>
            <person name="Lucas S."/>
            <person name="Copeland A."/>
            <person name="Lapidus A."/>
            <person name="Glavina del Rio T."/>
            <person name="Dalin E."/>
            <person name="Tice H."/>
            <person name="Bruce D."/>
            <person name="Goodwin L."/>
            <person name="Pitluck S."/>
            <person name="Peters L."/>
            <person name="Mikhailova N."/>
            <person name="Lu M."/>
            <person name="Kyrpides N."/>
            <person name="Mavromatis K."/>
            <person name="Ivanova N."/>
            <person name="Markowitz V."/>
            <person name="Cheng J.-F."/>
            <person name="Hugenholtz P."/>
            <person name="Woyke T."/>
            <person name="Wu D."/>
            <person name="Wirth R."/>
            <person name="Brambilla E.-M."/>
            <person name="Klenk H.-P."/>
            <person name="Eisen J.A."/>
        </authorList>
    </citation>
    <scope>NUCLEOTIDE SEQUENCE [LARGE SCALE GENOMIC DNA]</scope>
    <source>
        <strain evidence="8 9">DSM 2279</strain>
    </source>
</reference>
<dbReference type="HOGENOM" id="CLU_059148_1_0_2"/>
<dbReference type="EMBL" id="CM001436">
    <property type="protein sequence ID" value="EHQ36357.1"/>
    <property type="molecule type" value="Genomic_DNA"/>
</dbReference>
<evidence type="ECO:0000256" key="5">
    <source>
        <dbReference type="ARBA" id="ARBA00022989"/>
    </source>
</evidence>
<keyword evidence="6 7" id="KW-0472">Membrane</keyword>
<feature type="transmembrane region" description="Helical" evidence="7">
    <location>
        <begin position="83"/>
        <end position="107"/>
    </location>
</feature>
<organism evidence="8 9">
    <name type="scientific">Methanoplanus limicola DSM 2279</name>
    <dbReference type="NCBI Taxonomy" id="937775"/>
    <lineage>
        <taxon>Archaea</taxon>
        <taxon>Methanobacteriati</taxon>
        <taxon>Methanobacteriota</taxon>
        <taxon>Stenosarchaea group</taxon>
        <taxon>Methanomicrobia</taxon>
        <taxon>Methanomicrobiales</taxon>
        <taxon>Methanomicrobiaceae</taxon>
        <taxon>Methanoplanus</taxon>
    </lineage>
</organism>
<keyword evidence="3" id="KW-1003">Cell membrane</keyword>
<dbReference type="InterPro" id="IPR053166">
    <property type="entry name" value="UPF0718_permease"/>
</dbReference>
<evidence type="ECO:0000313" key="9">
    <source>
        <dbReference type="Proteomes" id="UP000005741"/>
    </source>
</evidence>
<feature type="transmembrane region" description="Helical" evidence="7">
    <location>
        <begin position="183"/>
        <end position="201"/>
    </location>
</feature>
<dbReference type="PANTHER" id="PTHR42775:SF2">
    <property type="entry name" value="PERMEASE"/>
    <property type="match status" value="1"/>
</dbReference>
<accession>H1Z212</accession>
<dbReference type="OrthoDB" id="307973at2157"/>
<dbReference type="InParanoid" id="H1Z212"/>
<evidence type="ECO:0000256" key="4">
    <source>
        <dbReference type="ARBA" id="ARBA00022692"/>
    </source>
</evidence>
<dbReference type="Proteomes" id="UP000005741">
    <property type="component" value="Chromosome"/>
</dbReference>
<evidence type="ECO:0000256" key="6">
    <source>
        <dbReference type="ARBA" id="ARBA00023136"/>
    </source>
</evidence>
<keyword evidence="9" id="KW-1185">Reference proteome</keyword>
<comment type="subcellular location">
    <subcellularLocation>
        <location evidence="1">Cell membrane</location>
        <topology evidence="1">Multi-pass membrane protein</topology>
    </subcellularLocation>
</comment>
<name>H1Z212_9EURY</name>
<keyword evidence="4 7" id="KW-0812">Transmembrane</keyword>
<feature type="transmembrane region" description="Helical" evidence="7">
    <location>
        <begin position="278"/>
        <end position="301"/>
    </location>
</feature>
<sequence length="304" mass="32026">MLITAGEFFVIITLELVLLFIAVSFLVGLLHAYVPEEKIKKTLSGKRNVSSTFLGGIFGALTPFCSCSTIPILVGLLNAGVPFTASMAFLLASPLLNPVIIFLLLALIGPAMTILYVAVTFVAIIVIATMLGRLGYEQYVREVTVEGLKAKPVCECTSDSFSGRHKPRLKQAYDFAISLFRQVFFYLILGAGIGAFIYGFIPADLITAVAGPDNPFAILVAAVIGIPMYIRAETIIPISAVLLSKGMGIGAVVALIIGGAGASIPEITLLASIFKKRLVAAFVISVLGVAISAGIIFQLLAGVV</sequence>
<dbReference type="Pfam" id="PF03773">
    <property type="entry name" value="ArsP_1"/>
    <property type="match status" value="1"/>
</dbReference>
<dbReference type="InterPro" id="IPR005524">
    <property type="entry name" value="DUF318"/>
</dbReference>
<dbReference type="RefSeq" id="WP_004078613.1">
    <property type="nucleotide sequence ID" value="NZ_CM001436.1"/>
</dbReference>
<feature type="transmembrane region" description="Helical" evidence="7">
    <location>
        <begin position="53"/>
        <end position="77"/>
    </location>
</feature>
<proteinExistence type="inferred from homology"/>
<evidence type="ECO:0008006" key="10">
    <source>
        <dbReference type="Google" id="ProtNLM"/>
    </source>
</evidence>
<evidence type="ECO:0000313" key="8">
    <source>
        <dbReference type="EMBL" id="EHQ36357.1"/>
    </source>
</evidence>
<evidence type="ECO:0000256" key="1">
    <source>
        <dbReference type="ARBA" id="ARBA00004651"/>
    </source>
</evidence>
<feature type="transmembrane region" description="Helical" evidence="7">
    <location>
        <begin position="6"/>
        <end position="32"/>
    </location>
</feature>
<dbReference type="STRING" id="937775.Metlim_2301"/>
<protein>
    <recommendedName>
        <fullName evidence="10">Permease</fullName>
    </recommendedName>
</protein>
<comment type="similarity">
    <text evidence="2">Belongs to the UPF0718 family.</text>
</comment>
<evidence type="ECO:0000256" key="7">
    <source>
        <dbReference type="SAM" id="Phobius"/>
    </source>
</evidence>
<dbReference type="GO" id="GO:0005886">
    <property type="term" value="C:plasma membrane"/>
    <property type="evidence" value="ECO:0007669"/>
    <property type="project" value="UniProtKB-SubCell"/>
</dbReference>
<dbReference type="AlphaFoldDB" id="H1Z212"/>
<evidence type="ECO:0000256" key="2">
    <source>
        <dbReference type="ARBA" id="ARBA00006386"/>
    </source>
</evidence>